<dbReference type="Pfam" id="PF03473">
    <property type="entry name" value="MOSC"/>
    <property type="match status" value="1"/>
</dbReference>
<dbReference type="PANTHER" id="PTHR14237:SF19">
    <property type="entry name" value="MITOCHONDRIAL AMIDOXIME REDUCING COMPONENT 1"/>
    <property type="match status" value="1"/>
</dbReference>
<dbReference type="SUPFAM" id="SSF141673">
    <property type="entry name" value="MOSC N-terminal domain-like"/>
    <property type="match status" value="1"/>
</dbReference>
<protein>
    <submittedName>
        <fullName evidence="2">MOSC domain-containing protein</fullName>
    </submittedName>
</protein>
<dbReference type="InterPro" id="IPR005302">
    <property type="entry name" value="MoCF_Sase_C"/>
</dbReference>
<dbReference type="PROSITE" id="PS51340">
    <property type="entry name" value="MOSC"/>
    <property type="match status" value="1"/>
</dbReference>
<dbReference type="RefSeq" id="WP_167490195.1">
    <property type="nucleotide sequence ID" value="NZ_CP046173.1"/>
</dbReference>
<sequence>MVGVAGLFSYPVKGCAGMALGATELTERGLAHDRTFLIVDEDGAARTQRGQPQLARINPDIDPDGRRLTLSAEGIESFALAVDITAPRRNVTMFGHPYRAIDQGDGVAAWLTEAIGLPSRLVRVPPEHTRVTDGLVPGTSAFADSCPIHILSVASLAGLNGAITARGADPVTLNRFRPNIVVDGWDEPHTEDRASRLAIADTALGFAKLAIRCAVTLVDQRHGVRVGPEPLRTLATYRRAAGGGVAFGAKFAVLRPGLLAVGDDVTVTQWDSGQKHAGITEGRPFRKDPPALVDPADPPALVSSACFWPDRRRGGSPTAPGGPGCRCIP</sequence>
<name>A0A6G9ZBF8_9NOCA</name>
<evidence type="ECO:0000313" key="3">
    <source>
        <dbReference type="Proteomes" id="UP000500953"/>
    </source>
</evidence>
<dbReference type="AlphaFoldDB" id="A0A6G9ZBF8"/>
<dbReference type="GO" id="GO:0030170">
    <property type="term" value="F:pyridoxal phosphate binding"/>
    <property type="evidence" value="ECO:0007669"/>
    <property type="project" value="InterPro"/>
</dbReference>
<feature type="domain" description="MOSC" evidence="1">
    <location>
        <begin position="119"/>
        <end position="268"/>
    </location>
</feature>
<dbReference type="InterPro" id="IPR011037">
    <property type="entry name" value="Pyrv_Knase-like_insert_dom_sf"/>
</dbReference>
<proteinExistence type="predicted"/>
<accession>A0A6G9ZBF8</accession>
<dbReference type="EMBL" id="CP046173">
    <property type="protein sequence ID" value="QIS22794.1"/>
    <property type="molecule type" value="Genomic_DNA"/>
</dbReference>
<evidence type="ECO:0000259" key="1">
    <source>
        <dbReference type="PROSITE" id="PS51340"/>
    </source>
</evidence>
<organism evidence="2 3">
    <name type="scientific">Nocardia terpenica</name>
    <dbReference type="NCBI Taxonomy" id="455432"/>
    <lineage>
        <taxon>Bacteria</taxon>
        <taxon>Bacillati</taxon>
        <taxon>Actinomycetota</taxon>
        <taxon>Actinomycetes</taxon>
        <taxon>Mycobacteriales</taxon>
        <taxon>Nocardiaceae</taxon>
        <taxon>Nocardia</taxon>
    </lineage>
</organism>
<dbReference type="Proteomes" id="UP000500953">
    <property type="component" value="Chromosome"/>
</dbReference>
<reference evidence="2 3" key="1">
    <citation type="journal article" date="2019" name="ACS Chem. Biol.">
        <title>Identification and Mobilization of a Cryptic Antibiotic Biosynthesis Gene Locus from a Human-Pathogenic Nocardia Isolate.</title>
        <authorList>
            <person name="Herisse M."/>
            <person name="Ishida K."/>
            <person name="Porter J.L."/>
            <person name="Howden B."/>
            <person name="Hertweck C."/>
            <person name="Stinear T.P."/>
            <person name="Pidot S.J."/>
        </authorList>
    </citation>
    <scope>NUCLEOTIDE SEQUENCE [LARGE SCALE GENOMIC DNA]</scope>
    <source>
        <strain evidence="2 3">AUSMDU00012715</strain>
    </source>
</reference>
<dbReference type="GO" id="GO:0030151">
    <property type="term" value="F:molybdenum ion binding"/>
    <property type="evidence" value="ECO:0007669"/>
    <property type="project" value="InterPro"/>
</dbReference>
<dbReference type="InterPro" id="IPR005303">
    <property type="entry name" value="MOCOS_middle"/>
</dbReference>
<gene>
    <name evidence="2" type="ORF">F6W96_35125</name>
</gene>
<dbReference type="PANTHER" id="PTHR14237">
    <property type="entry name" value="MOLYBDOPTERIN COFACTOR SULFURASE MOSC"/>
    <property type="match status" value="1"/>
</dbReference>
<evidence type="ECO:0000313" key="2">
    <source>
        <dbReference type="EMBL" id="QIS22794.1"/>
    </source>
</evidence>
<dbReference type="SUPFAM" id="SSF50800">
    <property type="entry name" value="PK beta-barrel domain-like"/>
    <property type="match status" value="1"/>
</dbReference>
<dbReference type="GO" id="GO:0003824">
    <property type="term" value="F:catalytic activity"/>
    <property type="evidence" value="ECO:0007669"/>
    <property type="project" value="InterPro"/>
</dbReference>
<dbReference type="Pfam" id="PF03476">
    <property type="entry name" value="MOSC_N"/>
    <property type="match status" value="1"/>
</dbReference>